<reference evidence="3" key="1">
    <citation type="submission" date="2021-01" db="UniProtKB">
        <authorList>
            <consortium name="EnsemblMetazoa"/>
        </authorList>
    </citation>
    <scope>IDENTIFICATION</scope>
</reference>
<protein>
    <submittedName>
        <fullName evidence="3">Uncharacterized protein</fullName>
    </submittedName>
</protein>
<keyword evidence="2" id="KW-1133">Transmembrane helix</keyword>
<feature type="region of interest" description="Disordered" evidence="1">
    <location>
        <begin position="307"/>
        <end position="328"/>
    </location>
</feature>
<proteinExistence type="predicted"/>
<evidence type="ECO:0000313" key="4">
    <source>
        <dbReference type="Proteomes" id="UP000594262"/>
    </source>
</evidence>
<keyword evidence="2" id="KW-0812">Transmembrane</keyword>
<keyword evidence="4" id="KW-1185">Reference proteome</keyword>
<dbReference type="EnsemblMetazoa" id="CLYHEMT010782.1">
    <property type="protein sequence ID" value="CLYHEMP010782.1"/>
    <property type="gene ID" value="CLYHEMG010782"/>
</dbReference>
<dbReference type="AlphaFoldDB" id="A0A7M5V6U3"/>
<dbReference type="OrthoDB" id="10606555at2759"/>
<evidence type="ECO:0000256" key="2">
    <source>
        <dbReference type="SAM" id="Phobius"/>
    </source>
</evidence>
<organism evidence="3 4">
    <name type="scientific">Clytia hemisphaerica</name>
    <dbReference type="NCBI Taxonomy" id="252671"/>
    <lineage>
        <taxon>Eukaryota</taxon>
        <taxon>Metazoa</taxon>
        <taxon>Cnidaria</taxon>
        <taxon>Hydrozoa</taxon>
        <taxon>Hydroidolina</taxon>
        <taxon>Leptothecata</taxon>
        <taxon>Obeliida</taxon>
        <taxon>Clytiidae</taxon>
        <taxon>Clytia</taxon>
    </lineage>
</organism>
<dbReference type="Proteomes" id="UP000594262">
    <property type="component" value="Unplaced"/>
</dbReference>
<name>A0A7M5V6U3_9CNID</name>
<feature type="transmembrane region" description="Helical" evidence="2">
    <location>
        <begin position="29"/>
        <end position="47"/>
    </location>
</feature>
<keyword evidence="2" id="KW-0472">Membrane</keyword>
<accession>A0A7M5V6U3</accession>
<sequence>TEKTYFLHFRQKIKLDNNKQNKTKQNMSYIMLASILITILPATVYSFDLSCFALKETGKVHFQISSGRAIENIHFSTKTPNIGDPWIQEEGCQLIESSELECPNDDRKTRPQSFRIDVTFTDNTNSSKELWYYDCYKKHGVESLKMSNVEWNSFDIEWEHYAIDDIFIKDDFVSITDDETLKVIKEEKNYKKQVLSYTSAGPDSNYTVCVGTKFYSFLKGSAERDTKEKCITVTTPGKPKDETTDLKTPLLAVGIGILCLVLLCLIFVIYNKKCKPGGDHGYDMNKEEALMGGDRPNAEGEEMKVVEFDETKDTDDTDALANGHNEEA</sequence>
<feature type="transmembrane region" description="Helical" evidence="2">
    <location>
        <begin position="250"/>
        <end position="270"/>
    </location>
</feature>
<evidence type="ECO:0000313" key="3">
    <source>
        <dbReference type="EnsemblMetazoa" id="CLYHEMP010782.1"/>
    </source>
</evidence>
<evidence type="ECO:0000256" key="1">
    <source>
        <dbReference type="SAM" id="MobiDB-lite"/>
    </source>
</evidence>